<keyword evidence="1" id="KW-1133">Transmembrane helix</keyword>
<evidence type="ECO:0000259" key="2">
    <source>
        <dbReference type="Pfam" id="PF14258"/>
    </source>
</evidence>
<name>A0AAU8EUY4_9MICC</name>
<dbReference type="EMBL" id="CP159279">
    <property type="protein sequence ID" value="XCH12581.1"/>
    <property type="molecule type" value="Genomic_DNA"/>
</dbReference>
<sequence length="403" mass="42133">MTQLPRTEPGVPVAPWRRRTGWIRRHRAGVLFGVAMATALAVILVLQPAQRADNQELSVNNPGPQGARAAAQILGAQGVTVAQTASFDETLAAARAAGSSGSGSTVLVYDQRGFLAPERLRRLLAETERLVVVSPRLATLTGLGGTIRQAGVVPGSERTLQPGCAVADAQAAGGISPDGGFLYTGGTVCYGPSGSSGRGLYATAENGKLVVIGSTAVISNQFLAANGNAALTLRTLGSQGHLVWYLPGPGDLGGNTAPKTLAELAPAWSVFVAPWLIVVAVFAVLWRGRRLGPLVFEPLPVVVKSAETAEGRARLYHEAHDVARAADTLRAGTIVRLASALRMGTAAGFSDAAGHEVAAAAARHLDRNPAEIQQILHHRPATEAQLVRWAQDLVRLEKEVQAR</sequence>
<protein>
    <submittedName>
        <fullName evidence="3">DUF4350 domain-containing protein</fullName>
    </submittedName>
</protein>
<dbReference type="Pfam" id="PF14258">
    <property type="entry name" value="DUF4350"/>
    <property type="match status" value="1"/>
</dbReference>
<feature type="domain" description="DUF4350" evidence="2">
    <location>
        <begin position="60"/>
        <end position="236"/>
    </location>
</feature>
<keyword evidence="1" id="KW-0472">Membrane</keyword>
<dbReference type="RefSeq" id="WP_353712604.1">
    <property type="nucleotide sequence ID" value="NZ_CP159279.1"/>
</dbReference>
<dbReference type="AlphaFoldDB" id="A0AAU8EUY4"/>
<evidence type="ECO:0000313" key="3">
    <source>
        <dbReference type="EMBL" id="XCH12581.1"/>
    </source>
</evidence>
<gene>
    <name evidence="3" type="ORF">ABRP34_06230</name>
</gene>
<evidence type="ECO:0000256" key="1">
    <source>
        <dbReference type="SAM" id="Phobius"/>
    </source>
</evidence>
<reference evidence="3" key="1">
    <citation type="submission" date="2024-06" db="EMBL/GenBank/DDBJ databases">
        <title>Biodegradation of dimethachlon by Arthrobacter sp. K5: mechanistic insights and ecological implications.</title>
        <authorList>
            <person name="Hu S."/>
            <person name="Lu P."/>
        </authorList>
    </citation>
    <scope>NUCLEOTIDE SEQUENCE</scope>
    <source>
        <strain evidence="3">K5</strain>
    </source>
</reference>
<keyword evidence="1" id="KW-0812">Transmembrane</keyword>
<organism evidence="3">
    <name type="scientific">Arthrobacter sp. K5</name>
    <dbReference type="NCBI Taxonomy" id="2839623"/>
    <lineage>
        <taxon>Bacteria</taxon>
        <taxon>Bacillati</taxon>
        <taxon>Actinomycetota</taxon>
        <taxon>Actinomycetes</taxon>
        <taxon>Micrococcales</taxon>
        <taxon>Micrococcaceae</taxon>
        <taxon>Arthrobacter</taxon>
    </lineage>
</organism>
<feature type="transmembrane region" description="Helical" evidence="1">
    <location>
        <begin position="265"/>
        <end position="286"/>
    </location>
</feature>
<dbReference type="InterPro" id="IPR025646">
    <property type="entry name" value="DUF4350"/>
</dbReference>
<accession>A0AAU8EUY4</accession>
<proteinExistence type="predicted"/>
<feature type="transmembrane region" description="Helical" evidence="1">
    <location>
        <begin position="28"/>
        <end position="46"/>
    </location>
</feature>